<feature type="compositionally biased region" description="Basic residues" evidence="1">
    <location>
        <begin position="258"/>
        <end position="269"/>
    </location>
</feature>
<evidence type="ECO:0000313" key="2">
    <source>
        <dbReference type="Proteomes" id="UP000046395"/>
    </source>
</evidence>
<reference evidence="2" key="1">
    <citation type="submission" date="2013-11" db="EMBL/GenBank/DDBJ databases">
        <authorList>
            <person name="Aslett M."/>
        </authorList>
    </citation>
    <scope>NUCLEOTIDE SEQUENCE [LARGE SCALE GENOMIC DNA]</scope>
    <source>
        <strain evidence="2">Edinburgh</strain>
    </source>
</reference>
<evidence type="ECO:0000313" key="3">
    <source>
        <dbReference type="WBParaSite" id="TMUE_2000008069.1"/>
    </source>
</evidence>
<feature type="compositionally biased region" description="Basic and acidic residues" evidence="1">
    <location>
        <begin position="248"/>
        <end position="257"/>
    </location>
</feature>
<name>A0A5S6QLM0_TRIMR</name>
<organism evidence="2 3">
    <name type="scientific">Trichuris muris</name>
    <name type="common">Mouse whipworm</name>
    <dbReference type="NCBI Taxonomy" id="70415"/>
    <lineage>
        <taxon>Eukaryota</taxon>
        <taxon>Metazoa</taxon>
        <taxon>Ecdysozoa</taxon>
        <taxon>Nematoda</taxon>
        <taxon>Enoplea</taxon>
        <taxon>Dorylaimia</taxon>
        <taxon>Trichinellida</taxon>
        <taxon>Trichuridae</taxon>
        <taxon>Trichuris</taxon>
    </lineage>
</organism>
<dbReference type="WBParaSite" id="TMUE_2000008069.1">
    <property type="protein sequence ID" value="TMUE_2000008069.1"/>
    <property type="gene ID" value="WBGene00290742"/>
</dbReference>
<feature type="compositionally biased region" description="Polar residues" evidence="1">
    <location>
        <begin position="1"/>
        <end position="13"/>
    </location>
</feature>
<protein>
    <submittedName>
        <fullName evidence="3 4">Uncharacterized protein</fullName>
    </submittedName>
</protein>
<evidence type="ECO:0000313" key="4">
    <source>
        <dbReference type="WBParaSite" id="TMUE_2000008069.2"/>
    </source>
</evidence>
<dbReference type="Proteomes" id="UP000046395">
    <property type="component" value="Unassembled WGS sequence"/>
</dbReference>
<dbReference type="AlphaFoldDB" id="A0A5S6QLM0"/>
<feature type="region of interest" description="Disordered" evidence="1">
    <location>
        <begin position="1"/>
        <end position="24"/>
    </location>
</feature>
<evidence type="ECO:0000256" key="1">
    <source>
        <dbReference type="SAM" id="MobiDB-lite"/>
    </source>
</evidence>
<dbReference type="WBParaSite" id="TMUE_2000008069.2">
    <property type="protein sequence ID" value="TMUE_2000008069.2"/>
    <property type="gene ID" value="WBGene00290742"/>
</dbReference>
<proteinExistence type="predicted"/>
<reference evidence="2" key="2">
    <citation type="submission" date="2014-03" db="EMBL/GenBank/DDBJ databases">
        <title>The whipworm genome and dual-species transcriptomics of an intimate host-pathogen interaction.</title>
        <authorList>
            <person name="Foth B.J."/>
            <person name="Tsai I.J."/>
            <person name="Reid A.J."/>
            <person name="Bancroft A.J."/>
            <person name="Nichol S."/>
            <person name="Tracey A."/>
            <person name="Holroyd N."/>
            <person name="Cotton J.A."/>
            <person name="Stanley E.J."/>
            <person name="Zarowiecki M."/>
            <person name="Liu J.Z."/>
            <person name="Huckvale T."/>
            <person name="Cooper P.J."/>
            <person name="Grencis R.K."/>
            <person name="Berriman M."/>
        </authorList>
    </citation>
    <scope>NUCLEOTIDE SEQUENCE [LARGE SCALE GENOMIC DNA]</scope>
    <source>
        <strain evidence="2">Edinburgh</strain>
    </source>
</reference>
<feature type="region of interest" description="Disordered" evidence="1">
    <location>
        <begin position="191"/>
        <end position="269"/>
    </location>
</feature>
<reference evidence="3" key="3">
    <citation type="submission" date="2019-12" db="UniProtKB">
        <authorList>
            <consortium name="WormBaseParasite"/>
        </authorList>
    </citation>
    <scope>IDENTIFICATION</scope>
</reference>
<accession>A0A5S6QLM0</accession>
<keyword evidence="2" id="KW-1185">Reference proteome</keyword>
<sequence length="288" mass="32809">MAPKVTITSSGLDSTRRSSVPAPKPPPYHIDVVFQLLVVGEEKWEETCTKMREHIGKLSEQEKGFIDISSKQITGFALQSEQGAIRAAKVVRFLQDEIPTVFNFACLKRCIGYFLPRPRTDFHYSRLTKDQMLNFGVFLVWLYHHFEQTTFRDGIRGCLYTLLDYMAVDRSEMGVTRFRYVLSLCGGAAQGREPPMSHNHGPQGHKEGELQNEQKGAAEEQPKAEPSAQQSEMPGLQAEVGGQEEVADIPRFREIRRGGRRRPYNRGRGYRQRGVYWNRRLESGPSCV</sequence>